<keyword evidence="5" id="KW-1185">Reference proteome</keyword>
<dbReference type="SMART" id="SM00360">
    <property type="entry name" value="RRM"/>
    <property type="match status" value="1"/>
</dbReference>
<feature type="compositionally biased region" description="Polar residues" evidence="2">
    <location>
        <begin position="272"/>
        <end position="288"/>
    </location>
</feature>
<keyword evidence="3" id="KW-0812">Transmembrane</keyword>
<evidence type="ECO:0000256" key="2">
    <source>
        <dbReference type="SAM" id="MobiDB-lite"/>
    </source>
</evidence>
<reference evidence="6" key="2">
    <citation type="submission" date="2023-11" db="UniProtKB">
        <authorList>
            <consortium name="WormBaseParasite"/>
        </authorList>
    </citation>
    <scope>IDENTIFICATION</scope>
</reference>
<dbReference type="CDD" id="cd12446">
    <property type="entry name" value="RRM_RBM25"/>
    <property type="match status" value="1"/>
</dbReference>
<dbReference type="WBParaSite" id="SRDH1_51430.3">
    <property type="protein sequence ID" value="SRDH1_51430.3"/>
    <property type="gene ID" value="SRDH1_51430"/>
</dbReference>
<dbReference type="PANTHER" id="PTHR18806">
    <property type="entry name" value="RBM25 PROTEIN"/>
    <property type="match status" value="1"/>
</dbReference>
<dbReference type="PANTHER" id="PTHR18806:SF4">
    <property type="entry name" value="RNA-BINDING PROTEIN 25"/>
    <property type="match status" value="1"/>
</dbReference>
<dbReference type="InterPro" id="IPR034268">
    <property type="entry name" value="RBM25_RRM"/>
</dbReference>
<protein>
    <recommendedName>
        <fullName evidence="4">RRM domain-containing protein</fullName>
    </recommendedName>
</protein>
<feature type="region of interest" description="Disordered" evidence="2">
    <location>
        <begin position="159"/>
        <end position="181"/>
    </location>
</feature>
<feature type="transmembrane region" description="Helical" evidence="3">
    <location>
        <begin position="548"/>
        <end position="571"/>
    </location>
</feature>
<reference evidence="5" key="1">
    <citation type="submission" date="2022-06" db="EMBL/GenBank/DDBJ databases">
        <authorList>
            <person name="Berger JAMES D."/>
            <person name="Berger JAMES D."/>
        </authorList>
    </citation>
    <scope>NUCLEOTIDE SEQUENCE [LARGE SCALE GENOMIC DNA]</scope>
</reference>
<dbReference type="PROSITE" id="PS50102">
    <property type="entry name" value="RRM"/>
    <property type="match status" value="1"/>
</dbReference>
<sequence>MYPHNPYFGLAPQYYGFVGIAPMAPMAIPPPPLVTVPTIIPPPNVAAPVVPTVAETPIYVREKPPVTTVFVGNIAECAPDQLIKTLLMRCGNILSWKRVQGASGKLQAFGFCEYEDPESTMRCVRLLNGFKVGPKALLVKVDPKTEDLLSEYKKKKEKVGEEGTLGATSDEIDQSTQRDDETVKTALENIIKENEAMLEDEGLISFTRFHFLGAAKKQDLHMEGPRHLTIEDMDLDNDRKDLINREIESFRKRNEKEDQNDNKQSRSKGTDSGRSSSTNLQLHSSYSLNDRVDREYRRERGRRSRSRSGSLTSRSQRPITSGFLTSNKDIDNEEESIKKKLEKKLREKEESYQKRLKQWEIRERKKANEYEHERDHERKRQRELQIEAQRLKEFFEDYDDNVEDPKYYRGSALHQRLKDREIEEAADERDRQKEIEQLETARRKLIEEGDPNAESIIFQMEQKMQEHLRRCLLVNGDMSIESNDNQCPEPVSENLPSTEDESKNPECAVKSLETNNLSPACNGVTSEFEPAAPEETTISLLKDGSNTFLFSMSAGNCVLILNYLPLILLYFSAFRL</sequence>
<keyword evidence="3" id="KW-1133">Transmembrane helix</keyword>
<dbReference type="InterPro" id="IPR012677">
    <property type="entry name" value="Nucleotide-bd_a/b_plait_sf"/>
</dbReference>
<dbReference type="SUPFAM" id="SSF54928">
    <property type="entry name" value="RNA-binding domain, RBD"/>
    <property type="match status" value="1"/>
</dbReference>
<feature type="compositionally biased region" description="Polar residues" evidence="2">
    <location>
        <begin position="318"/>
        <end position="327"/>
    </location>
</feature>
<dbReference type="Gene3D" id="3.30.70.330">
    <property type="match status" value="1"/>
</dbReference>
<dbReference type="GO" id="GO:0000381">
    <property type="term" value="P:regulation of alternative mRNA splicing, via spliceosome"/>
    <property type="evidence" value="ECO:0007669"/>
    <property type="project" value="TreeGrafter"/>
</dbReference>
<feature type="region of interest" description="Disordered" evidence="2">
    <location>
        <begin position="482"/>
        <end position="506"/>
    </location>
</feature>
<dbReference type="Pfam" id="PF00076">
    <property type="entry name" value="RRM_1"/>
    <property type="match status" value="1"/>
</dbReference>
<proteinExistence type="predicted"/>
<feature type="compositionally biased region" description="Low complexity" evidence="2">
    <location>
        <begin position="307"/>
        <end position="317"/>
    </location>
</feature>
<evidence type="ECO:0000313" key="6">
    <source>
        <dbReference type="WBParaSite" id="SRDH1_51430.3"/>
    </source>
</evidence>
<accession>A0AA85FHJ5</accession>
<dbReference type="GO" id="GO:0003729">
    <property type="term" value="F:mRNA binding"/>
    <property type="evidence" value="ECO:0007669"/>
    <property type="project" value="TreeGrafter"/>
</dbReference>
<feature type="compositionally biased region" description="Basic and acidic residues" evidence="2">
    <location>
        <begin position="249"/>
        <end position="271"/>
    </location>
</feature>
<dbReference type="AlphaFoldDB" id="A0AA85FHJ5"/>
<name>A0AA85FHJ5_9TREM</name>
<evidence type="ECO:0000256" key="1">
    <source>
        <dbReference type="PROSITE-ProRule" id="PRU00176"/>
    </source>
</evidence>
<keyword evidence="3" id="KW-0472">Membrane</keyword>
<dbReference type="InterPro" id="IPR035979">
    <property type="entry name" value="RBD_domain_sf"/>
</dbReference>
<organism evidence="5 6">
    <name type="scientific">Schistosoma rodhaini</name>
    <dbReference type="NCBI Taxonomy" id="6188"/>
    <lineage>
        <taxon>Eukaryota</taxon>
        <taxon>Metazoa</taxon>
        <taxon>Spiralia</taxon>
        <taxon>Lophotrochozoa</taxon>
        <taxon>Platyhelminthes</taxon>
        <taxon>Trematoda</taxon>
        <taxon>Digenea</taxon>
        <taxon>Strigeidida</taxon>
        <taxon>Schistosomatoidea</taxon>
        <taxon>Schistosomatidae</taxon>
        <taxon>Schistosoma</taxon>
    </lineage>
</organism>
<dbReference type="Proteomes" id="UP000050792">
    <property type="component" value="Unassembled WGS sequence"/>
</dbReference>
<evidence type="ECO:0000313" key="5">
    <source>
        <dbReference type="Proteomes" id="UP000050792"/>
    </source>
</evidence>
<dbReference type="InterPro" id="IPR052768">
    <property type="entry name" value="RBM25"/>
</dbReference>
<feature type="region of interest" description="Disordered" evidence="2">
    <location>
        <begin position="249"/>
        <end position="328"/>
    </location>
</feature>
<feature type="domain" description="RRM" evidence="4">
    <location>
        <begin position="67"/>
        <end position="144"/>
    </location>
</feature>
<evidence type="ECO:0000259" key="4">
    <source>
        <dbReference type="PROSITE" id="PS50102"/>
    </source>
</evidence>
<evidence type="ECO:0000256" key="3">
    <source>
        <dbReference type="SAM" id="Phobius"/>
    </source>
</evidence>
<dbReference type="InterPro" id="IPR000504">
    <property type="entry name" value="RRM_dom"/>
</dbReference>
<keyword evidence="1" id="KW-0694">RNA-binding</keyword>
<dbReference type="GO" id="GO:0005681">
    <property type="term" value="C:spliceosomal complex"/>
    <property type="evidence" value="ECO:0007669"/>
    <property type="project" value="TreeGrafter"/>
</dbReference>